<dbReference type="NCBIfam" id="NF004837">
    <property type="entry name" value="PRK06187.1"/>
    <property type="match status" value="1"/>
</dbReference>
<dbReference type="GO" id="GO:0006631">
    <property type="term" value="P:fatty acid metabolic process"/>
    <property type="evidence" value="ECO:0007669"/>
    <property type="project" value="UniProtKB-KW"/>
</dbReference>
<evidence type="ECO:0000313" key="7">
    <source>
        <dbReference type="EMBL" id="MBJ7602974.1"/>
    </source>
</evidence>
<evidence type="ECO:0000259" key="6">
    <source>
        <dbReference type="Pfam" id="PF13193"/>
    </source>
</evidence>
<dbReference type="PROSITE" id="PS00455">
    <property type="entry name" value="AMP_BINDING"/>
    <property type="match status" value="1"/>
</dbReference>
<sequence length="548" mass="60806">MQGLMQDYPLTTQHILWRMERLYGPKEIVTKTDSGLRRVSYQELTGRIHRLAHALTKLGVKKGDRVATLCWNNYRHLELYYAIPCLGAVLHTLNLRLFPAQLEFTVKDAEDTLIFVDSSLISVLNQVAGKIPSVRQIVVIKDGGQELPEHQLGELLDYETLLQQEPDQFDWPRLDERAAAAMCYTSGTTGNPKGVVYSHRSQFLHAMAVLQADTLALSEQDALLPLVPMFHANSWGLPYAVGLAGAKMIFPDRFAGDSQALIDLADSEGATLLAGVPTIWINFLTQLRKDGRRLNNVRLVLCGGSAVPRALMEGMDAAGLRMIHAWGMTETSPIGSVGVARSWLPREQELEIRLRQGVPVPGVEIRIADLATGLELPWDGQAFGEIQCRGPWIASGYHNNADPTRLTEDGWFRTGDVATIDQDGYISIVDRTKDVIKSGGEWISSVELEGAIMAHPKVLEACVIGVDHPKWQERPVAYVVARPEAKGELTEAEIREFLAGKVADWWLPDEIRFIDEVPKTSTFKFDKKALRADAEPLHESQAAEAPPV</sequence>
<dbReference type="AlphaFoldDB" id="A0A934NDJ1"/>
<feature type="domain" description="AMP-dependent synthetase/ligase" evidence="5">
    <location>
        <begin position="34"/>
        <end position="398"/>
    </location>
</feature>
<dbReference type="FunFam" id="3.30.300.30:FF:000008">
    <property type="entry name" value="2,3-dihydroxybenzoate-AMP ligase"/>
    <property type="match status" value="1"/>
</dbReference>
<evidence type="ECO:0000259" key="5">
    <source>
        <dbReference type="Pfam" id="PF00501"/>
    </source>
</evidence>
<dbReference type="InterPro" id="IPR025110">
    <property type="entry name" value="AMP-bd_C"/>
</dbReference>
<feature type="domain" description="AMP-binding enzyme C-terminal" evidence="6">
    <location>
        <begin position="447"/>
        <end position="524"/>
    </location>
</feature>
<dbReference type="Proteomes" id="UP000620075">
    <property type="component" value="Unassembled WGS sequence"/>
</dbReference>
<dbReference type="RefSeq" id="WP_338178207.1">
    <property type="nucleotide sequence ID" value="NZ_JAEKNQ010000029.1"/>
</dbReference>
<keyword evidence="4" id="KW-0443">Lipid metabolism</keyword>
<dbReference type="CDD" id="cd12119">
    <property type="entry name" value="ttLC_FACS_AlkK_like"/>
    <property type="match status" value="1"/>
</dbReference>
<evidence type="ECO:0000313" key="8">
    <source>
        <dbReference type="Proteomes" id="UP000620075"/>
    </source>
</evidence>
<dbReference type="Gene3D" id="3.40.50.12780">
    <property type="entry name" value="N-terminal domain of ligase-like"/>
    <property type="match status" value="1"/>
</dbReference>
<protein>
    <submittedName>
        <fullName evidence="7">Long-chain fatty acid--CoA ligase</fullName>
    </submittedName>
</protein>
<dbReference type="Pfam" id="PF00501">
    <property type="entry name" value="AMP-binding"/>
    <property type="match status" value="1"/>
</dbReference>
<dbReference type="InterPro" id="IPR042099">
    <property type="entry name" value="ANL_N_sf"/>
</dbReference>
<dbReference type="Gene3D" id="3.30.300.30">
    <property type="match status" value="1"/>
</dbReference>
<evidence type="ECO:0000256" key="4">
    <source>
        <dbReference type="ARBA" id="ARBA00023098"/>
    </source>
</evidence>
<proteinExistence type="inferred from homology"/>
<comment type="caution">
    <text evidence="7">The sequence shown here is derived from an EMBL/GenBank/DDBJ whole genome shotgun (WGS) entry which is preliminary data.</text>
</comment>
<dbReference type="Pfam" id="PF13193">
    <property type="entry name" value="AMP-binding_C"/>
    <property type="match status" value="1"/>
</dbReference>
<reference evidence="7 8" key="1">
    <citation type="submission" date="2020-10" db="EMBL/GenBank/DDBJ databases">
        <title>Ca. Dormibacterota MAGs.</title>
        <authorList>
            <person name="Montgomery K."/>
        </authorList>
    </citation>
    <scope>NUCLEOTIDE SEQUENCE [LARGE SCALE GENOMIC DNA]</scope>
    <source>
        <strain evidence="7">SC8811_S16_3</strain>
    </source>
</reference>
<dbReference type="GO" id="GO:0016874">
    <property type="term" value="F:ligase activity"/>
    <property type="evidence" value="ECO:0007669"/>
    <property type="project" value="UniProtKB-KW"/>
</dbReference>
<dbReference type="InterPro" id="IPR000873">
    <property type="entry name" value="AMP-dep_synth/lig_dom"/>
</dbReference>
<accession>A0A934NDJ1</accession>
<comment type="similarity">
    <text evidence="1">Belongs to the ATP-dependent AMP-binding enzyme family.</text>
</comment>
<dbReference type="InterPro" id="IPR020845">
    <property type="entry name" value="AMP-binding_CS"/>
</dbReference>
<dbReference type="InterPro" id="IPR045851">
    <property type="entry name" value="AMP-bd_C_sf"/>
</dbReference>
<evidence type="ECO:0000256" key="3">
    <source>
        <dbReference type="ARBA" id="ARBA00022832"/>
    </source>
</evidence>
<dbReference type="SUPFAM" id="SSF56801">
    <property type="entry name" value="Acetyl-CoA synthetase-like"/>
    <property type="match status" value="1"/>
</dbReference>
<gene>
    <name evidence="7" type="ORF">JF888_07260</name>
</gene>
<evidence type="ECO:0000256" key="1">
    <source>
        <dbReference type="ARBA" id="ARBA00006432"/>
    </source>
</evidence>
<dbReference type="PANTHER" id="PTHR43859:SF4">
    <property type="entry name" value="BUTANOATE--COA LIGASE AAE1-RELATED"/>
    <property type="match status" value="1"/>
</dbReference>
<dbReference type="EMBL" id="JAEKNQ010000029">
    <property type="protein sequence ID" value="MBJ7602974.1"/>
    <property type="molecule type" value="Genomic_DNA"/>
</dbReference>
<evidence type="ECO:0000256" key="2">
    <source>
        <dbReference type="ARBA" id="ARBA00022598"/>
    </source>
</evidence>
<keyword evidence="2 7" id="KW-0436">Ligase</keyword>
<dbReference type="PANTHER" id="PTHR43859">
    <property type="entry name" value="ACYL-ACTIVATING ENZYME"/>
    <property type="match status" value="1"/>
</dbReference>
<organism evidence="7 8">
    <name type="scientific">Candidatus Dormiibacter inghamiae</name>
    <dbReference type="NCBI Taxonomy" id="3127013"/>
    <lineage>
        <taxon>Bacteria</taxon>
        <taxon>Bacillati</taxon>
        <taxon>Candidatus Dormiibacterota</taxon>
        <taxon>Candidatus Dormibacteria</taxon>
        <taxon>Candidatus Dormibacterales</taxon>
        <taxon>Candidatus Dormibacteraceae</taxon>
        <taxon>Candidatus Dormiibacter</taxon>
    </lineage>
</organism>
<name>A0A934NDJ1_9BACT</name>
<keyword evidence="3" id="KW-0276">Fatty acid metabolism</keyword>